<keyword evidence="1" id="KW-0472">Membrane</keyword>
<dbReference type="InterPro" id="IPR025714">
    <property type="entry name" value="Methyltranfer_dom"/>
</dbReference>
<feature type="transmembrane region" description="Helical" evidence="1">
    <location>
        <begin position="6"/>
        <end position="26"/>
    </location>
</feature>
<dbReference type="EMBL" id="BEYU01000064">
    <property type="protein sequence ID" value="GBG29724.1"/>
    <property type="molecule type" value="Genomic_DNA"/>
</dbReference>
<keyword evidence="1" id="KW-0812">Transmembrane</keyword>
<dbReference type="CDD" id="cd02440">
    <property type="entry name" value="AdoMet_MTases"/>
    <property type="match status" value="1"/>
</dbReference>
<evidence type="ECO:0000313" key="4">
    <source>
        <dbReference type="Proteomes" id="UP000241890"/>
    </source>
</evidence>
<keyword evidence="1" id="KW-1133">Transmembrane helix</keyword>
<accession>A0A2R5GPC3</accession>
<dbReference type="Gene3D" id="3.40.50.150">
    <property type="entry name" value="Vaccinia Virus protein VP39"/>
    <property type="match status" value="1"/>
</dbReference>
<dbReference type="AlphaFoldDB" id="A0A2R5GPC3"/>
<dbReference type="OrthoDB" id="540004at2759"/>
<dbReference type="InParanoid" id="A0A2R5GPC3"/>
<dbReference type="GO" id="GO:0008757">
    <property type="term" value="F:S-adenosylmethionine-dependent methyltransferase activity"/>
    <property type="evidence" value="ECO:0007669"/>
    <property type="project" value="InterPro"/>
</dbReference>
<protein>
    <recommendedName>
        <fullName evidence="2">Methyltransferase domain-containing protein</fullName>
    </recommendedName>
</protein>
<reference evidence="3 4" key="1">
    <citation type="submission" date="2017-12" db="EMBL/GenBank/DDBJ databases">
        <title>Sequencing, de novo assembly and annotation of complete genome of a new Thraustochytrid species, strain FCC1311.</title>
        <authorList>
            <person name="Sedici K."/>
            <person name="Godart F."/>
            <person name="Aiese Cigliano R."/>
            <person name="Sanseverino W."/>
            <person name="Barakat M."/>
            <person name="Ortet P."/>
            <person name="Marechal E."/>
            <person name="Cagnac O."/>
            <person name="Amato A."/>
        </authorList>
    </citation>
    <scope>NUCLEOTIDE SEQUENCE [LARGE SCALE GENOMIC DNA]</scope>
</reference>
<evidence type="ECO:0000259" key="2">
    <source>
        <dbReference type="Pfam" id="PF13847"/>
    </source>
</evidence>
<organism evidence="3 4">
    <name type="scientific">Hondaea fermentalgiana</name>
    <dbReference type="NCBI Taxonomy" id="2315210"/>
    <lineage>
        <taxon>Eukaryota</taxon>
        <taxon>Sar</taxon>
        <taxon>Stramenopiles</taxon>
        <taxon>Bigyra</taxon>
        <taxon>Labyrinthulomycetes</taxon>
        <taxon>Thraustochytrida</taxon>
        <taxon>Thraustochytriidae</taxon>
        <taxon>Hondaea</taxon>
    </lineage>
</organism>
<evidence type="ECO:0000313" key="3">
    <source>
        <dbReference type="EMBL" id="GBG29724.1"/>
    </source>
</evidence>
<name>A0A2R5GPC3_9STRA</name>
<dbReference type="Pfam" id="PF13847">
    <property type="entry name" value="Methyltransf_31"/>
    <property type="match status" value="1"/>
</dbReference>
<keyword evidence="4" id="KW-1185">Reference proteome</keyword>
<dbReference type="Proteomes" id="UP000241890">
    <property type="component" value="Unassembled WGS sequence"/>
</dbReference>
<proteinExistence type="predicted"/>
<feature type="domain" description="Methyltransferase" evidence="2">
    <location>
        <begin position="50"/>
        <end position="172"/>
    </location>
</feature>
<comment type="caution">
    <text evidence="3">The sequence shown here is derived from an EMBL/GenBank/DDBJ whole genome shotgun (WGS) entry which is preliminary data.</text>
</comment>
<dbReference type="SUPFAM" id="SSF53335">
    <property type="entry name" value="S-adenosyl-L-methionine-dependent methyltransferases"/>
    <property type="match status" value="1"/>
</dbReference>
<gene>
    <name evidence="3" type="ORF">FCC1311_059452</name>
</gene>
<sequence length="252" mass="27886">MGDELAIASATAAVVGGVLVLMRVFSSQVYDVIIIRMTRTWYKAVMDRLDANSRVLDVGIGTATALLRNKDLLDSKKMNFVGVDYDQAYIAAAKAKVHRAGASDQIQVLCKSIFDGDLKSAVREADKSGRADEPFDAAYFSGSWTLMPNPVRALRIAARFVKDDGKLYVTQTFQRQSTPMLGFIKPLLKYVTTIDFGQLHYEKHLDEYLAEAAKPVDGWKLVAEENSVIPNSIDNAYQAARLVVFKKVPAEK</sequence>
<dbReference type="InterPro" id="IPR029063">
    <property type="entry name" value="SAM-dependent_MTases_sf"/>
</dbReference>
<evidence type="ECO:0000256" key="1">
    <source>
        <dbReference type="SAM" id="Phobius"/>
    </source>
</evidence>